<sequence length="134" mass="15300">MRQQRKSYLIVLMVSVKDKGLAYAAGARVYECRAEGKELVKVASLYVPEETRSMATMRAIKILLDEIDEGSEVTFLGRNLERERTLRKAHISSVVTDKGLSVYMRYNPLKVDRSELYELTQDAYNRGYSVIATI</sequence>
<protein>
    <submittedName>
        <fullName evidence="1">Uncharacterized protein</fullName>
    </submittedName>
</protein>
<reference evidence="2" key="1">
    <citation type="journal article" date="2019" name="Int. J. Syst. Evol. Microbiol.">
        <title>The Global Catalogue of Microorganisms (GCM) 10K type strain sequencing project: providing services to taxonomists for standard genome sequencing and annotation.</title>
        <authorList>
            <consortium name="The Broad Institute Genomics Platform"/>
            <consortium name="The Broad Institute Genome Sequencing Center for Infectious Disease"/>
            <person name="Wu L."/>
            <person name="Ma J."/>
        </authorList>
    </citation>
    <scope>NUCLEOTIDE SEQUENCE [LARGE SCALE GENOMIC DNA]</scope>
    <source>
        <strain evidence="2">CGMCC 1.15474</strain>
    </source>
</reference>
<dbReference type="Proteomes" id="UP001597318">
    <property type="component" value="Unassembled WGS sequence"/>
</dbReference>
<proteinExistence type="predicted"/>
<keyword evidence="2" id="KW-1185">Reference proteome</keyword>
<gene>
    <name evidence="1" type="ORF">ACFSKK_08705</name>
</gene>
<comment type="caution">
    <text evidence="1">The sequence shown here is derived from an EMBL/GenBank/DDBJ whole genome shotgun (WGS) entry which is preliminary data.</text>
</comment>
<dbReference type="RefSeq" id="WP_247344883.1">
    <property type="nucleotide sequence ID" value="NZ_CP095550.1"/>
</dbReference>
<dbReference type="EMBL" id="JBHUIK010000002">
    <property type="protein sequence ID" value="MFD2213755.1"/>
    <property type="molecule type" value="Genomic_DNA"/>
</dbReference>
<name>A0ABW5BWA1_9BACI</name>
<evidence type="ECO:0000313" key="1">
    <source>
        <dbReference type="EMBL" id="MFD2213755.1"/>
    </source>
</evidence>
<accession>A0ABW5BWA1</accession>
<evidence type="ECO:0000313" key="2">
    <source>
        <dbReference type="Proteomes" id="UP001597318"/>
    </source>
</evidence>
<organism evidence="1 2">
    <name type="scientific">Metabacillus endolithicus</name>
    <dbReference type="NCBI Taxonomy" id="1535204"/>
    <lineage>
        <taxon>Bacteria</taxon>
        <taxon>Bacillati</taxon>
        <taxon>Bacillota</taxon>
        <taxon>Bacilli</taxon>
        <taxon>Bacillales</taxon>
        <taxon>Bacillaceae</taxon>
        <taxon>Metabacillus</taxon>
    </lineage>
</organism>